<sequence length="225" mass="24949">MSEATAVSYTKEDHEPSATATLVEAFRDDPIFRGIMVIDEDYNRISPYLMSSMTWMMDASYATVDVVTLSSSTVAVAQWEPASMSLGSGLRMLVIGPKLLWKLGYKKSKIMLSMFATLEAKRHELGGNAMHLMTLGTNPSQQGKGLGSILIKKGIDRATDLGVPCYLESSNPKNIPFYKRHGFEELERFYPYEKTGVDGDGNKFEGKGPVLTFMLRKLDVEAVVE</sequence>
<dbReference type="Gene3D" id="3.40.630.30">
    <property type="match status" value="1"/>
</dbReference>
<dbReference type="InterPro" id="IPR052523">
    <property type="entry name" value="Trichothecene_AcTrans"/>
</dbReference>
<evidence type="ECO:0000259" key="1">
    <source>
        <dbReference type="PROSITE" id="PS51186"/>
    </source>
</evidence>
<dbReference type="AlphaFoldDB" id="A0A9W7FUH4"/>
<accession>A0A9W7FUH4</accession>
<reference evidence="3" key="1">
    <citation type="journal article" date="2023" name="Commun. Biol.">
        <title>Genome analysis of Parmales, the sister group of diatoms, reveals the evolutionary specialization of diatoms from phago-mixotrophs to photoautotrophs.</title>
        <authorList>
            <person name="Ban H."/>
            <person name="Sato S."/>
            <person name="Yoshikawa S."/>
            <person name="Yamada K."/>
            <person name="Nakamura Y."/>
            <person name="Ichinomiya M."/>
            <person name="Sato N."/>
            <person name="Blanc-Mathieu R."/>
            <person name="Endo H."/>
            <person name="Kuwata A."/>
            <person name="Ogata H."/>
        </authorList>
    </citation>
    <scope>NUCLEOTIDE SEQUENCE [LARGE SCALE GENOMIC DNA]</scope>
    <source>
        <strain evidence="3">NIES 3700</strain>
    </source>
</reference>
<proteinExistence type="predicted"/>
<dbReference type="InterPro" id="IPR016181">
    <property type="entry name" value="Acyl_CoA_acyltransferase"/>
</dbReference>
<evidence type="ECO:0000313" key="3">
    <source>
        <dbReference type="Proteomes" id="UP001165122"/>
    </source>
</evidence>
<feature type="domain" description="N-acetyltransferase" evidence="1">
    <location>
        <begin position="64"/>
        <end position="219"/>
    </location>
</feature>
<dbReference type="Pfam" id="PF00583">
    <property type="entry name" value="Acetyltransf_1"/>
    <property type="match status" value="1"/>
</dbReference>
<organism evidence="2 3">
    <name type="scientific">Triparma laevis f. longispina</name>
    <dbReference type="NCBI Taxonomy" id="1714387"/>
    <lineage>
        <taxon>Eukaryota</taxon>
        <taxon>Sar</taxon>
        <taxon>Stramenopiles</taxon>
        <taxon>Ochrophyta</taxon>
        <taxon>Bolidophyceae</taxon>
        <taxon>Parmales</taxon>
        <taxon>Triparmaceae</taxon>
        <taxon>Triparma</taxon>
    </lineage>
</organism>
<keyword evidence="3" id="KW-1185">Reference proteome</keyword>
<comment type="caution">
    <text evidence="2">The sequence shown here is derived from an EMBL/GenBank/DDBJ whole genome shotgun (WGS) entry which is preliminary data.</text>
</comment>
<dbReference type="PANTHER" id="PTHR42791:SF1">
    <property type="entry name" value="N-ACETYLTRANSFERASE DOMAIN-CONTAINING PROTEIN"/>
    <property type="match status" value="1"/>
</dbReference>
<dbReference type="PANTHER" id="PTHR42791">
    <property type="entry name" value="GNAT FAMILY ACETYLTRANSFERASE"/>
    <property type="match status" value="1"/>
</dbReference>
<dbReference type="PROSITE" id="PS51186">
    <property type="entry name" value="GNAT"/>
    <property type="match status" value="1"/>
</dbReference>
<dbReference type="SUPFAM" id="SSF55729">
    <property type="entry name" value="Acyl-CoA N-acyltransferases (Nat)"/>
    <property type="match status" value="1"/>
</dbReference>
<protein>
    <recommendedName>
        <fullName evidence="1">N-acetyltransferase domain-containing protein</fullName>
    </recommendedName>
</protein>
<dbReference type="OrthoDB" id="198064at2759"/>
<name>A0A9W7FUH4_9STRA</name>
<dbReference type="CDD" id="cd04301">
    <property type="entry name" value="NAT_SF"/>
    <property type="match status" value="1"/>
</dbReference>
<dbReference type="EMBL" id="BRXW01000322">
    <property type="protein sequence ID" value="GMI18173.1"/>
    <property type="molecule type" value="Genomic_DNA"/>
</dbReference>
<gene>
    <name evidence="2" type="ORF">TrLO_g10824</name>
</gene>
<dbReference type="InterPro" id="IPR000182">
    <property type="entry name" value="GNAT_dom"/>
</dbReference>
<evidence type="ECO:0000313" key="2">
    <source>
        <dbReference type="EMBL" id="GMI18173.1"/>
    </source>
</evidence>
<dbReference type="Proteomes" id="UP001165122">
    <property type="component" value="Unassembled WGS sequence"/>
</dbReference>
<dbReference type="GO" id="GO:0016747">
    <property type="term" value="F:acyltransferase activity, transferring groups other than amino-acyl groups"/>
    <property type="evidence" value="ECO:0007669"/>
    <property type="project" value="InterPro"/>
</dbReference>